<dbReference type="RefSeq" id="WP_226746785.1">
    <property type="nucleotide sequence ID" value="NZ_JAJATZ010000001.1"/>
</dbReference>
<organism evidence="2 3">
    <name type="scientific">Loktanella gaetbuli</name>
    <dbReference type="NCBI Taxonomy" id="2881335"/>
    <lineage>
        <taxon>Bacteria</taxon>
        <taxon>Pseudomonadati</taxon>
        <taxon>Pseudomonadota</taxon>
        <taxon>Alphaproteobacteria</taxon>
        <taxon>Rhodobacterales</taxon>
        <taxon>Roseobacteraceae</taxon>
        <taxon>Loktanella</taxon>
    </lineage>
</organism>
<comment type="caution">
    <text evidence="2">The sequence shown here is derived from an EMBL/GenBank/DDBJ whole genome shotgun (WGS) entry which is preliminary data.</text>
</comment>
<keyword evidence="3" id="KW-1185">Reference proteome</keyword>
<feature type="transmembrane region" description="Helical" evidence="1">
    <location>
        <begin position="113"/>
        <end position="139"/>
    </location>
</feature>
<accession>A0ABS8BPJ6</accession>
<evidence type="ECO:0000313" key="2">
    <source>
        <dbReference type="EMBL" id="MCB5197652.1"/>
    </source>
</evidence>
<gene>
    <name evidence="2" type="ORF">LGQ03_00210</name>
</gene>
<keyword evidence="1" id="KW-0812">Transmembrane</keyword>
<keyword evidence="1" id="KW-1133">Transmembrane helix</keyword>
<evidence type="ECO:0000256" key="1">
    <source>
        <dbReference type="SAM" id="Phobius"/>
    </source>
</evidence>
<reference evidence="2" key="1">
    <citation type="submission" date="2021-10" db="EMBL/GenBank/DDBJ databases">
        <title>Loktanella gaetbuli sp. nov., isolated from a tidal flat.</title>
        <authorList>
            <person name="Park S."/>
            <person name="Yoon J.-H."/>
        </authorList>
    </citation>
    <scope>NUCLEOTIDE SEQUENCE</scope>
    <source>
        <strain evidence="2">TSTF-M6</strain>
    </source>
</reference>
<feature type="transmembrane region" description="Helical" evidence="1">
    <location>
        <begin position="54"/>
        <end position="72"/>
    </location>
</feature>
<keyword evidence="1" id="KW-0472">Membrane</keyword>
<feature type="transmembrane region" description="Helical" evidence="1">
    <location>
        <begin position="21"/>
        <end position="42"/>
    </location>
</feature>
<protein>
    <submittedName>
        <fullName evidence="2">Uncharacterized protein</fullName>
    </submittedName>
</protein>
<name>A0ABS8BPJ6_9RHOB</name>
<sequence length="164" mass="18429">MRDRILYPLRPSVGERRLLTAWIGVALLGGFLAHILVSNISYEQSMLRVFTTSDGWFVLCGVFGALAGLYFARRWMGSTGRFGPCRAFCGMIIVTFMAALVGGSLMLPLYGTMFGPMLFVLMLIEKPVLAFTWIAMLLLADKLIRDWRRERESIFALSSFQAQS</sequence>
<dbReference type="Proteomes" id="UP001138961">
    <property type="component" value="Unassembled WGS sequence"/>
</dbReference>
<feature type="transmembrane region" description="Helical" evidence="1">
    <location>
        <begin position="84"/>
        <end position="107"/>
    </location>
</feature>
<dbReference type="EMBL" id="JAJATZ010000001">
    <property type="protein sequence ID" value="MCB5197652.1"/>
    <property type="molecule type" value="Genomic_DNA"/>
</dbReference>
<evidence type="ECO:0000313" key="3">
    <source>
        <dbReference type="Proteomes" id="UP001138961"/>
    </source>
</evidence>
<proteinExistence type="predicted"/>